<evidence type="ECO:0000256" key="1">
    <source>
        <dbReference type="SAM" id="MobiDB-lite"/>
    </source>
</evidence>
<keyword evidence="4" id="KW-1185">Reference proteome</keyword>
<dbReference type="Gene3D" id="3.40.50.1820">
    <property type="entry name" value="alpha/beta hydrolase"/>
    <property type="match status" value="1"/>
</dbReference>
<dbReference type="InterPro" id="IPR022742">
    <property type="entry name" value="Hydrolase_4"/>
</dbReference>
<feature type="domain" description="Serine aminopeptidase S33" evidence="2">
    <location>
        <begin position="128"/>
        <end position="340"/>
    </location>
</feature>
<gene>
    <name evidence="3" type="ORF">M4V62_07395</name>
</gene>
<evidence type="ECO:0000313" key="3">
    <source>
        <dbReference type="EMBL" id="UQT54933.1"/>
    </source>
</evidence>
<dbReference type="Proteomes" id="UP000829992">
    <property type="component" value="Chromosome"/>
</dbReference>
<feature type="compositionally biased region" description="Low complexity" evidence="1">
    <location>
        <begin position="97"/>
        <end position="132"/>
    </location>
</feature>
<reference evidence="3 4" key="1">
    <citation type="submission" date="2022-05" db="EMBL/GenBank/DDBJ databases">
        <authorList>
            <person name="Zhou X."/>
            <person name="Li K."/>
            <person name="Man Y."/>
        </authorList>
    </citation>
    <scope>NUCLEOTIDE SEQUENCE [LARGE SCALE GENOMIC DNA]</scope>
    <source>
        <strain evidence="3 4">MS405</strain>
    </source>
</reference>
<keyword evidence="3" id="KW-0378">Hydrolase</keyword>
<dbReference type="PANTHER" id="PTHR11614">
    <property type="entry name" value="PHOSPHOLIPASE-RELATED"/>
    <property type="match status" value="1"/>
</dbReference>
<dbReference type="InterPro" id="IPR029058">
    <property type="entry name" value="AB_hydrolase_fold"/>
</dbReference>
<dbReference type="GO" id="GO:0016787">
    <property type="term" value="F:hydrolase activity"/>
    <property type="evidence" value="ECO:0007669"/>
    <property type="project" value="UniProtKB-KW"/>
</dbReference>
<feature type="domain" description="Serine aminopeptidase S33" evidence="2">
    <location>
        <begin position="37"/>
        <end position="85"/>
    </location>
</feature>
<dbReference type="RefSeq" id="WP_249586424.1">
    <property type="nucleotide sequence ID" value="NZ_BAAAQL010000008.1"/>
</dbReference>
<evidence type="ECO:0000259" key="2">
    <source>
        <dbReference type="Pfam" id="PF12146"/>
    </source>
</evidence>
<dbReference type="Pfam" id="PF12146">
    <property type="entry name" value="Hydrolase_4"/>
    <property type="match status" value="2"/>
</dbReference>
<dbReference type="InterPro" id="IPR051044">
    <property type="entry name" value="MAG_DAG_Lipase"/>
</dbReference>
<protein>
    <submittedName>
        <fullName evidence="3">Alpha/beta hydrolase</fullName>
    </submittedName>
</protein>
<evidence type="ECO:0000313" key="4">
    <source>
        <dbReference type="Proteomes" id="UP000829992"/>
    </source>
</evidence>
<dbReference type="EMBL" id="CP097289">
    <property type="protein sequence ID" value="UQT54933.1"/>
    <property type="molecule type" value="Genomic_DNA"/>
</dbReference>
<sequence>MPDQASTPAPAAYTAGLVNAADGVPVATYTWLPDGGRPRAFVQIAHGAGEHGLRYDRFARHLTAHGYGVIASDHRGHGATAQATGGYGVTGSSAEVPSGEAPSGEPSGPASDSASDPASEAPSASPSGAAASDSWRAIVDDLKAIGDQVRTLHPGTPLFLLGHSMGSHLARDYAQEYPDDLAGLILSGTFRSLPGVGIEESITRLEREISEDGREALSSYLPELFAAFNDPYPHRTGFEWLSRDEAEVDAYVADERCGFPFSAGLCLDWVRAVRKMNDPRNLARVPADLPVHIAVGTEDPCNQGMTLVHELVEDFRYVGLDDLTWRGYEGARHEILNETNRDEVQEDLRNWLDKHVL</sequence>
<feature type="region of interest" description="Disordered" evidence="1">
    <location>
        <begin position="80"/>
        <end position="132"/>
    </location>
</feature>
<name>A0ABY4PPI7_9ACTN</name>
<dbReference type="SUPFAM" id="SSF53474">
    <property type="entry name" value="alpha/beta-Hydrolases"/>
    <property type="match status" value="1"/>
</dbReference>
<proteinExistence type="predicted"/>
<accession>A0ABY4PPI7</accession>
<organism evidence="3 4">
    <name type="scientific">Streptomyces durmitorensis</name>
    <dbReference type="NCBI Taxonomy" id="319947"/>
    <lineage>
        <taxon>Bacteria</taxon>
        <taxon>Bacillati</taxon>
        <taxon>Actinomycetota</taxon>
        <taxon>Actinomycetes</taxon>
        <taxon>Kitasatosporales</taxon>
        <taxon>Streptomycetaceae</taxon>
        <taxon>Streptomyces</taxon>
    </lineage>
</organism>